<accession>X1RAR1</accession>
<dbReference type="AlphaFoldDB" id="X1RAR1"/>
<sequence>PKQRRRYKGKRIKRGLFRSAHGHLINADVNAAYNILLKSDPKALPKRSVNGVGGYVMYPLRVSIEQL</sequence>
<feature type="non-terminal residue" evidence="1">
    <location>
        <position position="1"/>
    </location>
</feature>
<reference evidence="1" key="1">
    <citation type="journal article" date="2014" name="Front. Microbiol.">
        <title>High frequency of phylogenetically diverse reductive dehalogenase-homologous genes in deep subseafloor sedimentary metagenomes.</title>
        <authorList>
            <person name="Kawai M."/>
            <person name="Futagami T."/>
            <person name="Toyoda A."/>
            <person name="Takaki Y."/>
            <person name="Nishi S."/>
            <person name="Hori S."/>
            <person name="Arai W."/>
            <person name="Tsubouchi T."/>
            <person name="Morono Y."/>
            <person name="Uchiyama I."/>
            <person name="Ito T."/>
            <person name="Fujiyama A."/>
            <person name="Inagaki F."/>
            <person name="Takami H."/>
        </authorList>
    </citation>
    <scope>NUCLEOTIDE SEQUENCE</scope>
    <source>
        <strain evidence="1">Expedition CK06-06</strain>
    </source>
</reference>
<organism evidence="1">
    <name type="scientific">marine sediment metagenome</name>
    <dbReference type="NCBI Taxonomy" id="412755"/>
    <lineage>
        <taxon>unclassified sequences</taxon>
        <taxon>metagenomes</taxon>
        <taxon>ecological metagenomes</taxon>
    </lineage>
</organism>
<comment type="caution">
    <text evidence="1">The sequence shown here is derived from an EMBL/GenBank/DDBJ whole genome shotgun (WGS) entry which is preliminary data.</text>
</comment>
<dbReference type="EMBL" id="BARW01010549">
    <property type="protein sequence ID" value="GAI77638.1"/>
    <property type="molecule type" value="Genomic_DNA"/>
</dbReference>
<gene>
    <name evidence="1" type="ORF">S12H4_20725</name>
</gene>
<protein>
    <recommendedName>
        <fullName evidence="2">Transposase</fullName>
    </recommendedName>
</protein>
<evidence type="ECO:0008006" key="2">
    <source>
        <dbReference type="Google" id="ProtNLM"/>
    </source>
</evidence>
<proteinExistence type="predicted"/>
<evidence type="ECO:0000313" key="1">
    <source>
        <dbReference type="EMBL" id="GAI77638.1"/>
    </source>
</evidence>
<name>X1RAR1_9ZZZZ</name>